<organism evidence="9 10">
    <name type="scientific">Fonsecaea nubica</name>
    <dbReference type="NCBI Taxonomy" id="856822"/>
    <lineage>
        <taxon>Eukaryota</taxon>
        <taxon>Fungi</taxon>
        <taxon>Dikarya</taxon>
        <taxon>Ascomycota</taxon>
        <taxon>Pezizomycotina</taxon>
        <taxon>Eurotiomycetes</taxon>
        <taxon>Chaetothyriomycetidae</taxon>
        <taxon>Chaetothyriales</taxon>
        <taxon>Herpotrichiellaceae</taxon>
        <taxon>Fonsecaea</taxon>
    </lineage>
</organism>
<keyword evidence="5" id="KW-0256">Endoplasmic reticulum</keyword>
<dbReference type="GO" id="GO:0034975">
    <property type="term" value="P:protein folding in endoplasmic reticulum"/>
    <property type="evidence" value="ECO:0007669"/>
    <property type="project" value="TreeGrafter"/>
</dbReference>
<comment type="caution">
    <text evidence="9">The sequence shown here is derived from an EMBL/GenBank/DDBJ whole genome shotgun (WGS) entry which is preliminary data.</text>
</comment>
<evidence type="ECO:0000313" key="9">
    <source>
        <dbReference type="EMBL" id="OAL39105.1"/>
    </source>
</evidence>
<feature type="transmembrane region" description="Helical" evidence="8">
    <location>
        <begin position="53"/>
        <end position="71"/>
    </location>
</feature>
<name>A0A178DDF5_9EURO</name>
<comment type="subcellular location">
    <subcellularLocation>
        <location evidence="1">Endoplasmic reticulum membrane</location>
        <topology evidence="1">Multi-pass membrane protein</topology>
    </subcellularLocation>
</comment>
<dbReference type="Proteomes" id="UP000185904">
    <property type="component" value="Unassembled WGS sequence"/>
</dbReference>
<dbReference type="RefSeq" id="XP_022504117.1">
    <property type="nucleotide sequence ID" value="XM_022639729.1"/>
</dbReference>
<dbReference type="PANTHER" id="PTHR20994:SF0">
    <property type="entry name" value="ER MEMBRANE PROTEIN COMPLEX SUBUNIT 6"/>
    <property type="match status" value="1"/>
</dbReference>
<proteinExistence type="inferred from homology"/>
<evidence type="ECO:0000256" key="2">
    <source>
        <dbReference type="ARBA" id="ARBA00009436"/>
    </source>
</evidence>
<evidence type="ECO:0000256" key="5">
    <source>
        <dbReference type="ARBA" id="ARBA00022824"/>
    </source>
</evidence>
<dbReference type="GO" id="GO:0000045">
    <property type="term" value="P:autophagosome assembly"/>
    <property type="evidence" value="ECO:0007669"/>
    <property type="project" value="TreeGrafter"/>
</dbReference>
<keyword evidence="7 8" id="KW-0472">Membrane</keyword>
<gene>
    <name evidence="9" type="ORF">AYO20_01423</name>
</gene>
<evidence type="ECO:0000256" key="6">
    <source>
        <dbReference type="ARBA" id="ARBA00022989"/>
    </source>
</evidence>
<dbReference type="OrthoDB" id="16510at2759"/>
<dbReference type="InterPro" id="IPR029008">
    <property type="entry name" value="EMC6-like"/>
</dbReference>
<comment type="similarity">
    <text evidence="2">Belongs to the EMC6 family.</text>
</comment>
<dbReference type="AlphaFoldDB" id="A0A178DDF5"/>
<evidence type="ECO:0000313" key="10">
    <source>
        <dbReference type="Proteomes" id="UP000185904"/>
    </source>
</evidence>
<keyword evidence="6 8" id="KW-1133">Transmembrane helix</keyword>
<keyword evidence="4 8" id="KW-0812">Transmembrane</keyword>
<dbReference type="GeneID" id="34584847"/>
<keyword evidence="10" id="KW-1185">Reference proteome</keyword>
<dbReference type="EMBL" id="LVCJ01000006">
    <property type="protein sequence ID" value="OAL39105.1"/>
    <property type="molecule type" value="Genomic_DNA"/>
</dbReference>
<dbReference type="GO" id="GO:0072546">
    <property type="term" value="C:EMC complex"/>
    <property type="evidence" value="ECO:0007669"/>
    <property type="project" value="InterPro"/>
</dbReference>
<evidence type="ECO:0000256" key="1">
    <source>
        <dbReference type="ARBA" id="ARBA00004477"/>
    </source>
</evidence>
<dbReference type="InterPro" id="IPR008504">
    <property type="entry name" value="Emc6"/>
</dbReference>
<reference evidence="9 10" key="1">
    <citation type="submission" date="2016-03" db="EMBL/GenBank/DDBJ databases">
        <title>The draft genome sequence of Fonsecaea nubica causative agent of cutaneous subcutaneous infection in human host.</title>
        <authorList>
            <person name="Costa F."/>
            <person name="Sybren D.H."/>
            <person name="Raittz R.T."/>
            <person name="Weiss V.A."/>
            <person name="Leao A.C."/>
            <person name="Gomes R."/>
            <person name="De Souza E.M."/>
            <person name="Pedrosa F.O."/>
            <person name="Steffens M.B."/>
            <person name="Bombassaro A."/>
            <person name="Tadra-Sfeir M.Z."/>
            <person name="Moreno L.F."/>
            <person name="Najafzadeh M.J."/>
            <person name="Felipe M.S."/>
            <person name="Teixeira M."/>
            <person name="Sun J."/>
            <person name="Xi L."/>
            <person name="Castro M.A."/>
            <person name="Vicente V.A."/>
        </authorList>
    </citation>
    <scope>NUCLEOTIDE SEQUENCE [LARGE SCALE GENOMIC DNA]</scope>
    <source>
        <strain evidence="9 10">CBS 269.64</strain>
    </source>
</reference>
<dbReference type="Pfam" id="PF07019">
    <property type="entry name" value="EMC6"/>
    <property type="match status" value="1"/>
</dbReference>
<evidence type="ECO:0000256" key="3">
    <source>
        <dbReference type="ARBA" id="ARBA00020827"/>
    </source>
</evidence>
<evidence type="ECO:0000256" key="4">
    <source>
        <dbReference type="ARBA" id="ARBA00022692"/>
    </source>
</evidence>
<dbReference type="PANTHER" id="PTHR20994">
    <property type="entry name" value="ER MEMBRANE PROTEIN COMPLEX SUBUNIT 6"/>
    <property type="match status" value="1"/>
</dbReference>
<feature type="transmembrane region" description="Helical" evidence="8">
    <location>
        <begin position="30"/>
        <end position="47"/>
    </location>
</feature>
<sequence>MAPSPQELSMFLDPLVPESLTHNTRTLSNIRSIAGLLLGIAAGILGLESLTGFGFYLACNTLISALFYFLLAGASPQKYFAGTAGSRGLNDPPKGGRNEGSGAWREIWFGGGLFTEALSGFVLGWAGVGGCYSMIQVESDQIK</sequence>
<evidence type="ECO:0000256" key="8">
    <source>
        <dbReference type="SAM" id="Phobius"/>
    </source>
</evidence>
<accession>A0A178DDF5</accession>
<evidence type="ECO:0000256" key="7">
    <source>
        <dbReference type="ARBA" id="ARBA00023136"/>
    </source>
</evidence>
<protein>
    <recommendedName>
        <fullName evidence="3">ER membrane protein complex subunit 6</fullName>
    </recommendedName>
</protein>